<name>A0A437QHG4_9PROT</name>
<evidence type="ECO:0000259" key="4">
    <source>
        <dbReference type="PROSITE" id="PS50949"/>
    </source>
</evidence>
<comment type="caution">
    <text evidence="5">The sequence shown here is derived from an EMBL/GenBank/DDBJ whole genome shotgun (WGS) entry which is preliminary data.</text>
</comment>
<gene>
    <name evidence="5" type="ORF">EOI86_23105</name>
</gene>
<keyword evidence="2" id="KW-0238">DNA-binding</keyword>
<dbReference type="Gene3D" id="1.10.10.10">
    <property type="entry name" value="Winged helix-like DNA-binding domain superfamily/Winged helix DNA-binding domain"/>
    <property type="match status" value="1"/>
</dbReference>
<dbReference type="GO" id="GO:0003700">
    <property type="term" value="F:DNA-binding transcription factor activity"/>
    <property type="evidence" value="ECO:0007669"/>
    <property type="project" value="InterPro"/>
</dbReference>
<protein>
    <submittedName>
        <fullName evidence="5">FadR family transcriptional regulator</fullName>
    </submittedName>
</protein>
<evidence type="ECO:0000313" key="5">
    <source>
        <dbReference type="EMBL" id="RVU34013.1"/>
    </source>
</evidence>
<dbReference type="Proteomes" id="UP000287447">
    <property type="component" value="Unassembled WGS sequence"/>
</dbReference>
<dbReference type="InterPro" id="IPR036388">
    <property type="entry name" value="WH-like_DNA-bd_sf"/>
</dbReference>
<dbReference type="Gene3D" id="1.20.120.530">
    <property type="entry name" value="GntR ligand-binding domain-like"/>
    <property type="match status" value="1"/>
</dbReference>
<evidence type="ECO:0000256" key="2">
    <source>
        <dbReference type="ARBA" id="ARBA00023125"/>
    </source>
</evidence>
<dbReference type="RefSeq" id="WP_127768043.1">
    <property type="nucleotide sequence ID" value="NZ_SADE01000004.1"/>
</dbReference>
<dbReference type="AlphaFoldDB" id="A0A437QHG4"/>
<dbReference type="SUPFAM" id="SSF48008">
    <property type="entry name" value="GntR ligand-binding domain-like"/>
    <property type="match status" value="1"/>
</dbReference>
<proteinExistence type="predicted"/>
<dbReference type="InterPro" id="IPR036390">
    <property type="entry name" value="WH_DNA-bd_sf"/>
</dbReference>
<evidence type="ECO:0000256" key="3">
    <source>
        <dbReference type="ARBA" id="ARBA00023163"/>
    </source>
</evidence>
<dbReference type="InterPro" id="IPR000524">
    <property type="entry name" value="Tscrpt_reg_HTH_GntR"/>
</dbReference>
<evidence type="ECO:0000256" key="1">
    <source>
        <dbReference type="ARBA" id="ARBA00023015"/>
    </source>
</evidence>
<dbReference type="PROSITE" id="PS50949">
    <property type="entry name" value="HTH_GNTR"/>
    <property type="match status" value="1"/>
</dbReference>
<dbReference type="Pfam" id="PF07729">
    <property type="entry name" value="FCD"/>
    <property type="match status" value="1"/>
</dbReference>
<accession>A0A437QHG4</accession>
<dbReference type="EMBL" id="SADE01000004">
    <property type="protein sequence ID" value="RVU34013.1"/>
    <property type="molecule type" value="Genomic_DNA"/>
</dbReference>
<dbReference type="OrthoDB" id="9809707at2"/>
<sequence>MTDPRSGAGELVRRLRPAAGATSLADQIVTQLRGQILSGRLQAGDKLPTEQELCDATGVSRPVVREAISRLKADGVIVSRQGVGVFIVDDKRRMPFRIEPHHFDDPQNLLSVMELRLCVEVEAAAMAAEKHSDADLALIDEALTAMKVAVAENGSAVEEDFAFHCAIAAATGNELIEGFLRFLGVFVIPRPLLRMRPENAETGAAYMVRLVAEHQAVRDAIAARDPEGAREAMRLHLERGMTFNQNATRDEFS</sequence>
<dbReference type="CDD" id="cd07377">
    <property type="entry name" value="WHTH_GntR"/>
    <property type="match status" value="1"/>
</dbReference>
<feature type="domain" description="HTH gntR-type" evidence="4">
    <location>
        <begin position="22"/>
        <end position="90"/>
    </location>
</feature>
<dbReference type="InterPro" id="IPR011711">
    <property type="entry name" value="GntR_C"/>
</dbReference>
<dbReference type="PRINTS" id="PR00035">
    <property type="entry name" value="HTHGNTR"/>
</dbReference>
<keyword evidence="3" id="KW-0804">Transcription</keyword>
<dbReference type="SMART" id="SM00345">
    <property type="entry name" value="HTH_GNTR"/>
    <property type="match status" value="1"/>
</dbReference>
<keyword evidence="1" id="KW-0805">Transcription regulation</keyword>
<keyword evidence="6" id="KW-1185">Reference proteome</keyword>
<dbReference type="SMART" id="SM00895">
    <property type="entry name" value="FCD"/>
    <property type="match status" value="1"/>
</dbReference>
<dbReference type="InterPro" id="IPR008920">
    <property type="entry name" value="TF_FadR/GntR_C"/>
</dbReference>
<dbReference type="PANTHER" id="PTHR43537:SF5">
    <property type="entry name" value="UXU OPERON TRANSCRIPTIONAL REGULATOR"/>
    <property type="match status" value="1"/>
</dbReference>
<organism evidence="5 6">
    <name type="scientific">Hwanghaeella grinnelliae</name>
    <dbReference type="NCBI Taxonomy" id="2500179"/>
    <lineage>
        <taxon>Bacteria</taxon>
        <taxon>Pseudomonadati</taxon>
        <taxon>Pseudomonadota</taxon>
        <taxon>Alphaproteobacteria</taxon>
        <taxon>Rhodospirillales</taxon>
        <taxon>Rhodospirillaceae</taxon>
        <taxon>Hwanghaeella</taxon>
    </lineage>
</organism>
<dbReference type="PANTHER" id="PTHR43537">
    <property type="entry name" value="TRANSCRIPTIONAL REGULATOR, GNTR FAMILY"/>
    <property type="match status" value="1"/>
</dbReference>
<evidence type="ECO:0000313" key="6">
    <source>
        <dbReference type="Proteomes" id="UP000287447"/>
    </source>
</evidence>
<dbReference type="Pfam" id="PF00392">
    <property type="entry name" value="GntR"/>
    <property type="match status" value="1"/>
</dbReference>
<dbReference type="SUPFAM" id="SSF46785">
    <property type="entry name" value="Winged helix' DNA-binding domain"/>
    <property type="match status" value="1"/>
</dbReference>
<reference evidence="6" key="1">
    <citation type="submission" date="2019-01" db="EMBL/GenBank/DDBJ databases">
        <title>Gri0909 isolated from a small marine red alga.</title>
        <authorList>
            <person name="Kim J."/>
            <person name="Jeong S.E."/>
            <person name="Jeon C.O."/>
        </authorList>
    </citation>
    <scope>NUCLEOTIDE SEQUENCE [LARGE SCALE GENOMIC DNA]</scope>
    <source>
        <strain evidence="6">Gri0909</strain>
    </source>
</reference>
<dbReference type="GO" id="GO:0003677">
    <property type="term" value="F:DNA binding"/>
    <property type="evidence" value="ECO:0007669"/>
    <property type="project" value="UniProtKB-KW"/>
</dbReference>